<accession>A0A653C437</accession>
<proteinExistence type="predicted"/>
<gene>
    <name evidence="1" type="ORF">CALMAC_LOCUS6080</name>
</gene>
<name>A0A653C437_CALMS</name>
<dbReference type="AlphaFoldDB" id="A0A653C437"/>
<evidence type="ECO:0000313" key="2">
    <source>
        <dbReference type="Proteomes" id="UP000410492"/>
    </source>
</evidence>
<sequence length="17" mass="1974">MQLPRYLNFSTFSIAVS</sequence>
<reference evidence="1 2" key="1">
    <citation type="submission" date="2019-01" db="EMBL/GenBank/DDBJ databases">
        <authorList>
            <person name="Sayadi A."/>
        </authorList>
    </citation>
    <scope>NUCLEOTIDE SEQUENCE [LARGE SCALE GENOMIC DNA]</scope>
</reference>
<keyword evidence="2" id="KW-1185">Reference proteome</keyword>
<dbReference type="EMBL" id="CAACVG010006940">
    <property type="protein sequence ID" value="VEN42686.1"/>
    <property type="molecule type" value="Genomic_DNA"/>
</dbReference>
<organism evidence="1 2">
    <name type="scientific">Callosobruchus maculatus</name>
    <name type="common">Southern cowpea weevil</name>
    <name type="synonym">Pulse bruchid</name>
    <dbReference type="NCBI Taxonomy" id="64391"/>
    <lineage>
        <taxon>Eukaryota</taxon>
        <taxon>Metazoa</taxon>
        <taxon>Ecdysozoa</taxon>
        <taxon>Arthropoda</taxon>
        <taxon>Hexapoda</taxon>
        <taxon>Insecta</taxon>
        <taxon>Pterygota</taxon>
        <taxon>Neoptera</taxon>
        <taxon>Endopterygota</taxon>
        <taxon>Coleoptera</taxon>
        <taxon>Polyphaga</taxon>
        <taxon>Cucujiformia</taxon>
        <taxon>Chrysomeloidea</taxon>
        <taxon>Chrysomelidae</taxon>
        <taxon>Bruchinae</taxon>
        <taxon>Bruchini</taxon>
        <taxon>Callosobruchus</taxon>
    </lineage>
</organism>
<dbReference type="Proteomes" id="UP000410492">
    <property type="component" value="Unassembled WGS sequence"/>
</dbReference>
<evidence type="ECO:0000313" key="1">
    <source>
        <dbReference type="EMBL" id="VEN42686.1"/>
    </source>
</evidence>
<protein>
    <submittedName>
        <fullName evidence="1">Uncharacterized protein</fullName>
    </submittedName>
</protein>